<dbReference type="InterPro" id="IPR022488">
    <property type="entry name" value="PPK2-related"/>
</dbReference>
<dbReference type="NCBIfam" id="TIGR03709">
    <property type="entry name" value="PPK2_rel_1"/>
    <property type="match status" value="1"/>
</dbReference>
<comment type="caution">
    <text evidence="5">The sequence shown here is derived from an EMBL/GenBank/DDBJ whole genome shotgun (WGS) entry which is preliminary data.</text>
</comment>
<evidence type="ECO:0000256" key="1">
    <source>
        <dbReference type="ARBA" id="ARBA00009924"/>
    </source>
</evidence>
<gene>
    <name evidence="5" type="ORF">ACG04R_09970</name>
</gene>
<evidence type="ECO:0000256" key="3">
    <source>
        <dbReference type="ARBA" id="ARBA00022777"/>
    </source>
</evidence>
<evidence type="ECO:0000313" key="6">
    <source>
        <dbReference type="Proteomes" id="UP001606134"/>
    </source>
</evidence>
<dbReference type="EMBL" id="JBIGIC010000004">
    <property type="protein sequence ID" value="MFG6486999.1"/>
    <property type="molecule type" value="Genomic_DNA"/>
</dbReference>
<dbReference type="Pfam" id="PF03976">
    <property type="entry name" value="PPK2"/>
    <property type="match status" value="1"/>
</dbReference>
<dbReference type="SUPFAM" id="SSF52540">
    <property type="entry name" value="P-loop containing nucleoside triphosphate hydrolases"/>
    <property type="match status" value="1"/>
</dbReference>
<organism evidence="5 6">
    <name type="scientific">Pelomonas candidula</name>
    <dbReference type="NCBI Taxonomy" id="3299025"/>
    <lineage>
        <taxon>Bacteria</taxon>
        <taxon>Pseudomonadati</taxon>
        <taxon>Pseudomonadota</taxon>
        <taxon>Betaproteobacteria</taxon>
        <taxon>Burkholderiales</taxon>
        <taxon>Sphaerotilaceae</taxon>
        <taxon>Roseateles</taxon>
    </lineage>
</organism>
<keyword evidence="2 5" id="KW-0808">Transferase</keyword>
<dbReference type="InterPro" id="IPR022300">
    <property type="entry name" value="PPK2-rel_1"/>
</dbReference>
<comment type="similarity">
    <text evidence="1">Belongs to the polyphosphate kinase 2 (PPK2) family. Class I subfamily.</text>
</comment>
<sequence>MPIDISACRVPPSQKVKLKHWPTAVAPLYRDDADYQRQLAAHVGRLAELQNLLYAHNRYSLLLIFQAMDAAGKDGVIKHVMSGVNPQGCQVFSFKHPSAQELEHDFLWRTTQCLPERGRIGIFNRSYYEEVLIVRVHPEILAAQSLPATTAKPPRLWDERYASINGLEQHLHRNGTRVIKFFLHISRDEQRRRFLARLDDPAKNWKFTRDDIAEREHWPGYMKAYGEALSHTSSEHAPWYVVPADDKRNARLIVSQVIVEHLGALKMSYPAPTLDGAELTRIRKQLSED</sequence>
<dbReference type="InterPro" id="IPR027417">
    <property type="entry name" value="P-loop_NTPase"/>
</dbReference>
<evidence type="ECO:0000313" key="5">
    <source>
        <dbReference type="EMBL" id="MFG6486999.1"/>
    </source>
</evidence>
<evidence type="ECO:0000256" key="2">
    <source>
        <dbReference type="ARBA" id="ARBA00022679"/>
    </source>
</evidence>
<dbReference type="PANTHER" id="PTHR34383">
    <property type="entry name" value="POLYPHOSPHATE:AMP PHOSPHOTRANSFERASE-RELATED"/>
    <property type="match status" value="1"/>
</dbReference>
<dbReference type="PIRSF" id="PIRSF028756">
    <property type="entry name" value="PPK2_prd"/>
    <property type="match status" value="1"/>
</dbReference>
<dbReference type="EC" id="2.7.4.-" evidence="5"/>
<dbReference type="Gene3D" id="3.40.50.300">
    <property type="entry name" value="P-loop containing nucleotide triphosphate hydrolases"/>
    <property type="match status" value="1"/>
</dbReference>
<feature type="domain" description="Polyphosphate kinase-2-related" evidence="4">
    <location>
        <begin position="31"/>
        <end position="264"/>
    </location>
</feature>
<keyword evidence="3" id="KW-0418">Kinase</keyword>
<dbReference type="PANTHER" id="PTHR34383:SF3">
    <property type="entry name" value="POLYPHOSPHATE:AMP PHOSPHOTRANSFERASE"/>
    <property type="match status" value="1"/>
</dbReference>
<name>A0ABW7HB33_9BURK</name>
<dbReference type="RefSeq" id="WP_394408986.1">
    <property type="nucleotide sequence ID" value="NZ_JBIGIC010000004.1"/>
</dbReference>
<keyword evidence="6" id="KW-1185">Reference proteome</keyword>
<dbReference type="Proteomes" id="UP001606134">
    <property type="component" value="Unassembled WGS sequence"/>
</dbReference>
<dbReference type="GO" id="GO:0016740">
    <property type="term" value="F:transferase activity"/>
    <property type="evidence" value="ECO:0007669"/>
    <property type="project" value="UniProtKB-KW"/>
</dbReference>
<dbReference type="InterPro" id="IPR016898">
    <property type="entry name" value="Polyphosphate_phosphotransfera"/>
</dbReference>
<protein>
    <submittedName>
        <fullName evidence="5">ADP-polyphosphate phosphotransferase</fullName>
        <ecNumber evidence="5">2.7.4.-</ecNumber>
    </submittedName>
</protein>
<dbReference type="InterPro" id="IPR050038">
    <property type="entry name" value="PPK2"/>
</dbReference>
<evidence type="ECO:0000259" key="4">
    <source>
        <dbReference type="Pfam" id="PF03976"/>
    </source>
</evidence>
<accession>A0ABW7HB33</accession>
<reference evidence="5 6" key="1">
    <citation type="submission" date="2024-08" db="EMBL/GenBank/DDBJ databases">
        <authorList>
            <person name="Lu H."/>
        </authorList>
    </citation>
    <scope>NUCLEOTIDE SEQUENCE [LARGE SCALE GENOMIC DNA]</scope>
    <source>
        <strain evidence="5 6">BYS78W</strain>
    </source>
</reference>
<dbReference type="NCBIfam" id="NF042973">
    <property type="entry name" value="ADPpolyPPhtase"/>
    <property type="match status" value="1"/>
</dbReference>
<proteinExistence type="inferred from homology"/>